<evidence type="ECO:0000313" key="3">
    <source>
        <dbReference type="Proteomes" id="UP001479520"/>
    </source>
</evidence>
<dbReference type="GO" id="GO:0016787">
    <property type="term" value="F:hydrolase activity"/>
    <property type="evidence" value="ECO:0007669"/>
    <property type="project" value="UniProtKB-KW"/>
</dbReference>
<dbReference type="PANTHER" id="PTHR45228">
    <property type="entry name" value="CYCLIC DI-GMP PHOSPHODIESTERASE TM_0186-RELATED"/>
    <property type="match status" value="1"/>
</dbReference>
<gene>
    <name evidence="2" type="ORF">AADV58_11095</name>
</gene>
<evidence type="ECO:0000259" key="1">
    <source>
        <dbReference type="PROSITE" id="PS51832"/>
    </source>
</evidence>
<dbReference type="InterPro" id="IPR035965">
    <property type="entry name" value="PAS-like_dom_sf"/>
</dbReference>
<evidence type="ECO:0000313" key="2">
    <source>
        <dbReference type="EMBL" id="WZJ20499.1"/>
    </source>
</evidence>
<dbReference type="EMBL" id="CP151406">
    <property type="protein sequence ID" value="WZJ20499.1"/>
    <property type="molecule type" value="Genomic_DNA"/>
</dbReference>
<dbReference type="InterPro" id="IPR003607">
    <property type="entry name" value="HD/PDEase_dom"/>
</dbReference>
<dbReference type="InterPro" id="IPR052020">
    <property type="entry name" value="Cyclic_di-GMP/3'3'-cGAMP_PDE"/>
</dbReference>
<dbReference type="InterPro" id="IPR013656">
    <property type="entry name" value="PAS_4"/>
</dbReference>
<accession>A0ABZ2XF89</accession>
<sequence>MNALSADSSSVIDALTAHVALIDGDGEILAVNLAWRHFYDSNGCHLPNYGLGCNYLELLAPLAAQAENPAASEDNRIARTVLEGLRSVLDGRATRFQLEYPCHAPHEQRWFLLTVTPFAPGYRIRAVVSHENITALKQAEERTRMQALRVAGSFASTVESIALAIEKRDPYTAGHQRQVAALAGEIGRIMGLSEERRFGLHLGASIHDIGKISVPAEILNRPGVLSEPEFSIIRQHAQTGYEILRGIDFPWPIADIVQQHHERLDGSGYPLGLHAEEICLEARIVAVADVFDAIISHRPYRPGHALHEAIEELQRGRGKIYDSTVVDAGMQFFTEVSPEWHRLHRETNLPIPTLQL</sequence>
<dbReference type="SUPFAM" id="SSF55785">
    <property type="entry name" value="PYP-like sensor domain (PAS domain)"/>
    <property type="match status" value="1"/>
</dbReference>
<dbReference type="InterPro" id="IPR037522">
    <property type="entry name" value="HD_GYP_dom"/>
</dbReference>
<name>A0ABZ2XF89_9RHOO</name>
<dbReference type="InterPro" id="IPR006675">
    <property type="entry name" value="HDIG_dom"/>
</dbReference>
<dbReference type="Gene3D" id="1.10.3210.10">
    <property type="entry name" value="Hypothetical protein af1432"/>
    <property type="match status" value="1"/>
</dbReference>
<feature type="domain" description="HD-GYP" evidence="1">
    <location>
        <begin position="150"/>
        <end position="345"/>
    </location>
</feature>
<dbReference type="SMART" id="SM00471">
    <property type="entry name" value="HDc"/>
    <property type="match status" value="1"/>
</dbReference>
<proteinExistence type="predicted"/>
<dbReference type="PROSITE" id="PS51832">
    <property type="entry name" value="HD_GYP"/>
    <property type="match status" value="1"/>
</dbReference>
<dbReference type="CDD" id="cd00077">
    <property type="entry name" value="HDc"/>
    <property type="match status" value="1"/>
</dbReference>
<dbReference type="Gene3D" id="3.30.450.20">
    <property type="entry name" value="PAS domain"/>
    <property type="match status" value="1"/>
</dbReference>
<keyword evidence="2" id="KW-0378">Hydrolase</keyword>
<dbReference type="RefSeq" id="WP_341743192.1">
    <property type="nucleotide sequence ID" value="NZ_CP151406.1"/>
</dbReference>
<dbReference type="NCBIfam" id="TIGR00277">
    <property type="entry name" value="HDIG"/>
    <property type="match status" value="1"/>
</dbReference>
<dbReference type="Proteomes" id="UP001479520">
    <property type="component" value="Chromosome"/>
</dbReference>
<dbReference type="Pfam" id="PF13487">
    <property type="entry name" value="HD_5"/>
    <property type="match status" value="1"/>
</dbReference>
<dbReference type="PANTHER" id="PTHR45228:SF4">
    <property type="entry name" value="LIPOPROTEIN"/>
    <property type="match status" value="1"/>
</dbReference>
<organism evidence="2 3">
    <name type="scientific">Azonexus hydrophilus</name>
    <dbReference type="NCBI Taxonomy" id="418702"/>
    <lineage>
        <taxon>Bacteria</taxon>
        <taxon>Pseudomonadati</taxon>
        <taxon>Pseudomonadota</taxon>
        <taxon>Betaproteobacteria</taxon>
        <taxon>Rhodocyclales</taxon>
        <taxon>Azonexaceae</taxon>
        <taxon>Azonexus</taxon>
    </lineage>
</organism>
<reference evidence="2 3" key="1">
    <citation type="submission" date="2024-04" db="EMBL/GenBank/DDBJ databases">
        <title>Dissimilatory iodate-reducing microorganisms contribute to the enrichment of iodine in groundwater.</title>
        <authorList>
            <person name="Jiang Z."/>
        </authorList>
    </citation>
    <scope>NUCLEOTIDE SEQUENCE [LARGE SCALE GENOMIC DNA]</scope>
    <source>
        <strain evidence="2 3">NCP973</strain>
    </source>
</reference>
<protein>
    <submittedName>
        <fullName evidence="2">HD-GYP domain-containing protein</fullName>
        <ecNumber evidence="2">3.1.4.-</ecNumber>
    </submittedName>
</protein>
<keyword evidence="3" id="KW-1185">Reference proteome</keyword>
<dbReference type="Pfam" id="PF08448">
    <property type="entry name" value="PAS_4"/>
    <property type="match status" value="1"/>
</dbReference>
<dbReference type="EC" id="3.1.4.-" evidence="2"/>
<dbReference type="SUPFAM" id="SSF109604">
    <property type="entry name" value="HD-domain/PDEase-like"/>
    <property type="match status" value="1"/>
</dbReference>